<evidence type="ECO:0000256" key="1">
    <source>
        <dbReference type="SAM" id="Phobius"/>
    </source>
</evidence>
<gene>
    <name evidence="2" type="ORF">H8S20_18255</name>
</gene>
<evidence type="ECO:0000313" key="2">
    <source>
        <dbReference type="EMBL" id="MBC5630800.1"/>
    </source>
</evidence>
<keyword evidence="1" id="KW-0812">Transmembrane</keyword>
<sequence length="182" mass="20629">MRRDINFFSPYQGKKKERKNQNIYTYSLLGFMAVFIGGTLALNTFNLLRVEKSIKGYQAKLNDPTIQEKVQEADKVATELDILSRYEKDLTSIYKGVESRDVVSNEILNMISSTLPTEVSFNSLNVTNTEITIQATSSNRTAIAEVQYNLKQLNNIQEVYIGAISGDTKYTFDIRCTLKDGE</sequence>
<dbReference type="EMBL" id="JACOOO010000044">
    <property type="protein sequence ID" value="MBC5630800.1"/>
    <property type="molecule type" value="Genomic_DNA"/>
</dbReference>
<evidence type="ECO:0000313" key="3">
    <source>
        <dbReference type="Proteomes" id="UP000596929"/>
    </source>
</evidence>
<dbReference type="Proteomes" id="UP000596929">
    <property type="component" value="Unassembled WGS sequence"/>
</dbReference>
<organism evidence="2 3">
    <name type="scientific">Clostridium hominis</name>
    <dbReference type="NCBI Taxonomy" id="2763036"/>
    <lineage>
        <taxon>Bacteria</taxon>
        <taxon>Bacillati</taxon>
        <taxon>Bacillota</taxon>
        <taxon>Clostridia</taxon>
        <taxon>Eubacteriales</taxon>
        <taxon>Clostridiaceae</taxon>
        <taxon>Clostridium</taxon>
    </lineage>
</organism>
<dbReference type="RefSeq" id="WP_186861030.1">
    <property type="nucleotide sequence ID" value="NZ_JACOOO010000044.1"/>
</dbReference>
<reference evidence="2 3" key="1">
    <citation type="submission" date="2020-08" db="EMBL/GenBank/DDBJ databases">
        <title>Genome public.</title>
        <authorList>
            <person name="Liu C."/>
            <person name="Sun Q."/>
        </authorList>
    </citation>
    <scope>NUCLEOTIDE SEQUENCE [LARGE SCALE GENOMIC DNA]</scope>
    <source>
        <strain evidence="2 3">NSJ-6</strain>
    </source>
</reference>
<keyword evidence="3" id="KW-1185">Reference proteome</keyword>
<name>A0ABR7DI81_9CLOT</name>
<protein>
    <submittedName>
        <fullName evidence="2">PilN domain-containing protein</fullName>
    </submittedName>
</protein>
<keyword evidence="1" id="KW-0472">Membrane</keyword>
<comment type="caution">
    <text evidence="2">The sequence shown here is derived from an EMBL/GenBank/DDBJ whole genome shotgun (WGS) entry which is preliminary data.</text>
</comment>
<proteinExistence type="predicted"/>
<dbReference type="InterPro" id="IPR007813">
    <property type="entry name" value="PilN"/>
</dbReference>
<accession>A0ABR7DI81</accession>
<feature type="transmembrane region" description="Helical" evidence="1">
    <location>
        <begin position="23"/>
        <end position="45"/>
    </location>
</feature>
<keyword evidence="1" id="KW-1133">Transmembrane helix</keyword>
<dbReference type="Pfam" id="PF05137">
    <property type="entry name" value="PilN"/>
    <property type="match status" value="1"/>
</dbReference>